<dbReference type="InterPro" id="IPR044587">
    <property type="entry name" value="HSP21-like"/>
</dbReference>
<evidence type="ECO:0000256" key="3">
    <source>
        <dbReference type="RuleBase" id="RU003616"/>
    </source>
</evidence>
<evidence type="ECO:0000256" key="5">
    <source>
        <dbReference type="SAM" id="SignalP"/>
    </source>
</evidence>
<reference evidence="7 8" key="1">
    <citation type="submission" date="2009-08" db="EMBL/GenBank/DDBJ databases">
        <title>The Genome Sequence of Spizellomyces punctatus strain DAOM BR117.</title>
        <authorList>
            <consortium name="The Broad Institute Genome Sequencing Platform"/>
            <person name="Russ C."/>
            <person name="Cuomo C."/>
            <person name="Shea T."/>
            <person name="Young S.K."/>
            <person name="Zeng Q."/>
            <person name="Koehrsen M."/>
            <person name="Haas B."/>
            <person name="Borodovsky M."/>
            <person name="Guigo R."/>
            <person name="Alvarado L."/>
            <person name="Berlin A."/>
            <person name="Bochicchio J."/>
            <person name="Borenstein D."/>
            <person name="Chapman S."/>
            <person name="Chen Z."/>
            <person name="Engels R."/>
            <person name="Freedman E."/>
            <person name="Gellesch M."/>
            <person name="Goldberg J."/>
            <person name="Griggs A."/>
            <person name="Gujja S."/>
            <person name="Heiman D."/>
            <person name="Hepburn T."/>
            <person name="Howarth C."/>
            <person name="Jen D."/>
            <person name="Larson L."/>
            <person name="Lewis B."/>
            <person name="Mehta T."/>
            <person name="Park D."/>
            <person name="Pearson M."/>
            <person name="Roberts A."/>
            <person name="Saif S."/>
            <person name="Shenoy N."/>
            <person name="Sisk P."/>
            <person name="Stolte C."/>
            <person name="Sykes S."/>
            <person name="Thomson T."/>
            <person name="Walk T."/>
            <person name="White J."/>
            <person name="Yandava C."/>
            <person name="Burger G."/>
            <person name="Gray M.W."/>
            <person name="Holland P.W.H."/>
            <person name="King N."/>
            <person name="Lang F.B.F."/>
            <person name="Roger A.J."/>
            <person name="Ruiz-Trillo I."/>
            <person name="Lander E."/>
            <person name="Nusbaum C."/>
        </authorList>
    </citation>
    <scope>NUCLEOTIDE SEQUENCE [LARGE SCALE GENOMIC DNA]</scope>
    <source>
        <strain evidence="7 8">DAOM BR117</strain>
    </source>
</reference>
<feature type="domain" description="SHSP" evidence="6">
    <location>
        <begin position="86"/>
        <end position="200"/>
    </location>
</feature>
<dbReference type="InterPro" id="IPR008978">
    <property type="entry name" value="HSP20-like_chaperone"/>
</dbReference>
<dbReference type="PANTHER" id="PTHR46733">
    <property type="entry name" value="26.5 KDA HEAT SHOCK PROTEIN, MITOCHONDRIAL"/>
    <property type="match status" value="1"/>
</dbReference>
<dbReference type="Pfam" id="PF00011">
    <property type="entry name" value="HSP20"/>
    <property type="match status" value="1"/>
</dbReference>
<feature type="chain" id="PRO_5005540181" description="SHSP domain-containing protein" evidence="5">
    <location>
        <begin position="26"/>
        <end position="336"/>
    </location>
</feature>
<comment type="similarity">
    <text evidence="2 3">Belongs to the small heat shock protein (HSP20) family.</text>
</comment>
<evidence type="ECO:0000313" key="7">
    <source>
        <dbReference type="EMBL" id="KND04788.1"/>
    </source>
</evidence>
<dbReference type="GeneID" id="27684214"/>
<gene>
    <name evidence="7" type="ORF">SPPG_00492</name>
</gene>
<protein>
    <recommendedName>
        <fullName evidence="6">SHSP domain-containing protein</fullName>
    </recommendedName>
</protein>
<dbReference type="RefSeq" id="XP_016612827.1">
    <property type="nucleotide sequence ID" value="XM_016748816.1"/>
</dbReference>
<keyword evidence="4" id="KW-0175">Coiled coil</keyword>
<dbReference type="AlphaFoldDB" id="A0A0L0HUJ4"/>
<organism evidence="7 8">
    <name type="scientific">Spizellomyces punctatus (strain DAOM BR117)</name>
    <dbReference type="NCBI Taxonomy" id="645134"/>
    <lineage>
        <taxon>Eukaryota</taxon>
        <taxon>Fungi</taxon>
        <taxon>Fungi incertae sedis</taxon>
        <taxon>Chytridiomycota</taxon>
        <taxon>Chytridiomycota incertae sedis</taxon>
        <taxon>Chytridiomycetes</taxon>
        <taxon>Spizellomycetales</taxon>
        <taxon>Spizellomycetaceae</taxon>
        <taxon>Spizellomyces</taxon>
    </lineage>
</organism>
<dbReference type="GO" id="GO:0009408">
    <property type="term" value="P:response to heat"/>
    <property type="evidence" value="ECO:0007669"/>
    <property type="project" value="InterPro"/>
</dbReference>
<dbReference type="InParanoid" id="A0A0L0HUJ4"/>
<dbReference type="Gene3D" id="2.60.40.790">
    <property type="match status" value="1"/>
</dbReference>
<evidence type="ECO:0000256" key="4">
    <source>
        <dbReference type="SAM" id="Coils"/>
    </source>
</evidence>
<keyword evidence="5" id="KW-0732">Signal</keyword>
<evidence type="ECO:0000256" key="2">
    <source>
        <dbReference type="PROSITE-ProRule" id="PRU00285"/>
    </source>
</evidence>
<dbReference type="CDD" id="cd06464">
    <property type="entry name" value="ACD_sHsps-like"/>
    <property type="match status" value="1"/>
</dbReference>
<dbReference type="Proteomes" id="UP000053201">
    <property type="component" value="Unassembled WGS sequence"/>
</dbReference>
<dbReference type="PROSITE" id="PS51257">
    <property type="entry name" value="PROKAR_LIPOPROTEIN"/>
    <property type="match status" value="1"/>
</dbReference>
<dbReference type="InterPro" id="IPR002068">
    <property type="entry name" value="A-crystallin/Hsp20_dom"/>
</dbReference>
<dbReference type="SUPFAM" id="SSF49764">
    <property type="entry name" value="HSP20-like chaperones"/>
    <property type="match status" value="1"/>
</dbReference>
<keyword evidence="1" id="KW-0346">Stress response</keyword>
<dbReference type="PANTHER" id="PTHR46733:SF3">
    <property type="entry name" value="26.5 KDA HEAT SHOCK PROTEIN, MITOCHONDRIAL"/>
    <property type="match status" value="1"/>
</dbReference>
<dbReference type="OrthoDB" id="1431247at2759"/>
<proteinExistence type="inferred from homology"/>
<feature type="coiled-coil region" evidence="4">
    <location>
        <begin position="251"/>
        <end position="290"/>
    </location>
</feature>
<dbReference type="STRING" id="645134.A0A0L0HUJ4"/>
<dbReference type="VEuPathDB" id="FungiDB:SPPG_00492"/>
<dbReference type="PROSITE" id="PS01031">
    <property type="entry name" value="SHSP"/>
    <property type="match status" value="1"/>
</dbReference>
<evidence type="ECO:0000313" key="8">
    <source>
        <dbReference type="Proteomes" id="UP000053201"/>
    </source>
</evidence>
<dbReference type="Gene3D" id="1.20.120.20">
    <property type="entry name" value="Apolipoprotein"/>
    <property type="match status" value="1"/>
</dbReference>
<feature type="signal peptide" evidence="5">
    <location>
        <begin position="1"/>
        <end position="25"/>
    </location>
</feature>
<dbReference type="EMBL" id="KQ257450">
    <property type="protein sequence ID" value="KND04788.1"/>
    <property type="molecule type" value="Genomic_DNA"/>
</dbReference>
<keyword evidence="8" id="KW-1185">Reference proteome</keyword>
<accession>A0A0L0HUJ4</accession>
<name>A0A0L0HUJ4_SPIPD</name>
<evidence type="ECO:0000259" key="6">
    <source>
        <dbReference type="PROSITE" id="PS01031"/>
    </source>
</evidence>
<evidence type="ECO:0000256" key="1">
    <source>
        <dbReference type="ARBA" id="ARBA00023016"/>
    </source>
</evidence>
<sequence>MHTKALVYTLAAAGCVLSSLPSSDAFWLIPGSSRRSDGIVDTGRSIVGDAREKVGNLVPGAEESPLADLLRALEEVTTDVGATASLAKSALLRGMYLRQNDNEYLLAMDVPGLHTNELVVTADRGTLKIKGEHKCKNIAGTEKPDPLCIERYYDAAFTFPSDADEEHAQAHLDAGVAYVKVPKLKGEKRGIGRVLKLTEDAAEWVYEESGAKKVIDKTKEAYEAVKEGVVKGSTQATETIKNAAAGATDVVKNAANSANQAANEAANQAAEAANAAKETVKNTAAQATDRVKGVKETPVVEDNRGFVERVKESIKERVVGRGSAEGQVPVERKDEL</sequence>